<dbReference type="Gene3D" id="1.10.10.10">
    <property type="entry name" value="Winged helix-like DNA-binding domain superfamily/Winged helix DNA-binding domain"/>
    <property type="match status" value="1"/>
</dbReference>
<accession>A0A2I1HRP1</accession>
<evidence type="ECO:0000313" key="3">
    <source>
        <dbReference type="Proteomes" id="UP000234323"/>
    </source>
</evidence>
<dbReference type="InterPro" id="IPR036388">
    <property type="entry name" value="WH-like_DNA-bd_sf"/>
</dbReference>
<dbReference type="Proteomes" id="UP000234323">
    <property type="component" value="Unassembled WGS sequence"/>
</dbReference>
<name>A0A2I1HRP1_9GLOM</name>
<dbReference type="Gene3D" id="3.90.75.20">
    <property type="match status" value="1"/>
</dbReference>
<organism evidence="2 3">
    <name type="scientific">Rhizophagus irregularis</name>
    <dbReference type="NCBI Taxonomy" id="588596"/>
    <lineage>
        <taxon>Eukaryota</taxon>
        <taxon>Fungi</taxon>
        <taxon>Fungi incertae sedis</taxon>
        <taxon>Mucoromycota</taxon>
        <taxon>Glomeromycotina</taxon>
        <taxon>Glomeromycetes</taxon>
        <taxon>Glomerales</taxon>
        <taxon>Glomeraceae</taxon>
        <taxon>Rhizophagus</taxon>
    </lineage>
</organism>
<gene>
    <name evidence="2" type="ORF">RhiirA4_486709</name>
</gene>
<keyword evidence="3" id="KW-1185">Reference proteome</keyword>
<dbReference type="VEuPathDB" id="FungiDB:RhiirA1_477977"/>
<dbReference type="InterPro" id="IPR003615">
    <property type="entry name" value="HNH_nuc"/>
</dbReference>
<dbReference type="Pfam" id="PF13392">
    <property type="entry name" value="HNH_3"/>
    <property type="match status" value="1"/>
</dbReference>
<dbReference type="AlphaFoldDB" id="A0A2I1HRP1"/>
<dbReference type="VEuPathDB" id="FungiDB:RhiirFUN_014835"/>
<dbReference type="OrthoDB" id="2417035at2759"/>
<reference evidence="2 3" key="1">
    <citation type="submission" date="2015-10" db="EMBL/GenBank/DDBJ databases">
        <title>Genome analyses suggest a sexual origin of heterokaryosis in a supposedly ancient asexual fungus.</title>
        <authorList>
            <person name="Ropars J."/>
            <person name="Sedzielewska K."/>
            <person name="Noel J."/>
            <person name="Charron P."/>
            <person name="Farinelli L."/>
            <person name="Marton T."/>
            <person name="Kruger M."/>
            <person name="Pelin A."/>
            <person name="Brachmann A."/>
            <person name="Corradi N."/>
        </authorList>
    </citation>
    <scope>NUCLEOTIDE SEQUENCE [LARGE SCALE GENOMIC DNA]</scope>
    <source>
        <strain evidence="2 3">A4</strain>
    </source>
</reference>
<evidence type="ECO:0000313" key="2">
    <source>
        <dbReference type="EMBL" id="PKY61564.1"/>
    </source>
</evidence>
<protein>
    <recommendedName>
        <fullName evidence="1">HNH nuclease domain-containing protein</fullName>
    </recommendedName>
</protein>
<evidence type="ECO:0000259" key="1">
    <source>
        <dbReference type="Pfam" id="PF13392"/>
    </source>
</evidence>
<comment type="caution">
    <text evidence="2">The sequence shown here is derived from an EMBL/GenBank/DDBJ whole genome shotgun (WGS) entry which is preliminary data.</text>
</comment>
<dbReference type="VEuPathDB" id="FungiDB:FUN_015813"/>
<feature type="domain" description="HNH nuclease" evidence="1">
    <location>
        <begin position="5"/>
        <end position="49"/>
    </location>
</feature>
<dbReference type="InterPro" id="IPR044925">
    <property type="entry name" value="His-Me_finger_sf"/>
</dbReference>
<dbReference type="SUPFAM" id="SSF54060">
    <property type="entry name" value="His-Me finger endonucleases"/>
    <property type="match status" value="1"/>
</dbReference>
<dbReference type="EMBL" id="LLXI01005530">
    <property type="protein sequence ID" value="PKY61564.1"/>
    <property type="molecule type" value="Genomic_DNA"/>
</dbReference>
<sequence length="108" mass="12069">MVNDYVHYLVALAFCPNEEGKEYVNHIDGGNSTNNRASNLEWCTLKKNVQHTVHLGLCNNNSTKRAVKHIFIQEFSSIAEAQRVTGIDKVNIGQVCRGIQNHAVAVMM</sequence>
<proteinExistence type="predicted"/>